<evidence type="ECO:0000313" key="2">
    <source>
        <dbReference type="Proteomes" id="UP001217918"/>
    </source>
</evidence>
<organism evidence="1 2">
    <name type="scientific">Phyllachora maydis</name>
    <dbReference type="NCBI Taxonomy" id="1825666"/>
    <lineage>
        <taxon>Eukaryota</taxon>
        <taxon>Fungi</taxon>
        <taxon>Dikarya</taxon>
        <taxon>Ascomycota</taxon>
        <taxon>Pezizomycotina</taxon>
        <taxon>Sordariomycetes</taxon>
        <taxon>Sordariomycetidae</taxon>
        <taxon>Phyllachorales</taxon>
        <taxon>Phyllachoraceae</taxon>
        <taxon>Phyllachora</taxon>
    </lineage>
</organism>
<comment type="caution">
    <text evidence="1">The sequence shown here is derived from an EMBL/GenBank/DDBJ whole genome shotgun (WGS) entry which is preliminary data.</text>
</comment>
<reference evidence="1" key="1">
    <citation type="journal article" date="2023" name="Mol. Plant Microbe Interact.">
        <title>Elucidating the Obligate Nature and Biological Capacity of an Invasive Fungal Corn Pathogen.</title>
        <authorList>
            <person name="MacCready J.S."/>
            <person name="Roggenkamp E.M."/>
            <person name="Gdanetz K."/>
            <person name="Chilvers M.I."/>
        </authorList>
    </citation>
    <scope>NUCLEOTIDE SEQUENCE</scope>
    <source>
        <strain evidence="1">PM02</strain>
    </source>
</reference>
<dbReference type="Proteomes" id="UP001217918">
    <property type="component" value="Unassembled WGS sequence"/>
</dbReference>
<keyword evidence="2" id="KW-1185">Reference proteome</keyword>
<dbReference type="AlphaFoldDB" id="A0AAD9MFS6"/>
<evidence type="ECO:0000313" key="1">
    <source>
        <dbReference type="EMBL" id="KAK2073365.1"/>
    </source>
</evidence>
<name>A0AAD9MFS6_9PEZI</name>
<protein>
    <submittedName>
        <fullName evidence="1">Uncharacterized protein</fullName>
    </submittedName>
</protein>
<proteinExistence type="predicted"/>
<sequence length="66" mass="7095">MGPCRPLGMDWSRDCHEWSTGTAAPPLVTSGPSVSSSAIACPGRWGWNEKRHKLEPLPSCKSGQCV</sequence>
<dbReference type="EMBL" id="JAQQPM010000007">
    <property type="protein sequence ID" value="KAK2073365.1"/>
    <property type="molecule type" value="Genomic_DNA"/>
</dbReference>
<gene>
    <name evidence="1" type="ORF">P8C59_007653</name>
</gene>
<accession>A0AAD9MFS6</accession>